<feature type="transmembrane region" description="Helical" evidence="9">
    <location>
        <begin position="20"/>
        <end position="37"/>
    </location>
</feature>
<evidence type="ECO:0000313" key="11">
    <source>
        <dbReference type="Proteomes" id="UP000239273"/>
    </source>
</evidence>
<proteinExistence type="predicted"/>
<comment type="caution">
    <text evidence="10">The sequence shown here is derived from an EMBL/GenBank/DDBJ whole genome shotgun (WGS) entry which is preliminary data.</text>
</comment>
<dbReference type="GO" id="GO:0005886">
    <property type="term" value="C:plasma membrane"/>
    <property type="evidence" value="ECO:0007669"/>
    <property type="project" value="UniProtKB-SubCell"/>
</dbReference>
<evidence type="ECO:0000256" key="8">
    <source>
        <dbReference type="ARBA" id="ARBA00030855"/>
    </source>
</evidence>
<keyword evidence="3" id="KW-0813">Transport</keyword>
<evidence type="ECO:0000256" key="4">
    <source>
        <dbReference type="ARBA" id="ARBA00022475"/>
    </source>
</evidence>
<comment type="subcellular location">
    <subcellularLocation>
        <location evidence="1">Cell inner membrane</location>
        <topology evidence="1">Multi-pass membrane protein</topology>
    </subcellularLocation>
</comment>
<feature type="transmembrane region" description="Helical" evidence="9">
    <location>
        <begin position="102"/>
        <end position="123"/>
    </location>
</feature>
<feature type="transmembrane region" description="Helical" evidence="9">
    <location>
        <begin position="174"/>
        <end position="194"/>
    </location>
</feature>
<gene>
    <name evidence="10" type="ORF">BTO23_05895</name>
</gene>
<dbReference type="CDD" id="cd13134">
    <property type="entry name" value="MATE_like_8"/>
    <property type="match status" value="1"/>
</dbReference>
<evidence type="ECO:0000256" key="7">
    <source>
        <dbReference type="ARBA" id="ARBA00023136"/>
    </source>
</evidence>
<dbReference type="NCBIfam" id="TIGR00797">
    <property type="entry name" value="matE"/>
    <property type="match status" value="1"/>
</dbReference>
<feature type="transmembrane region" description="Helical" evidence="9">
    <location>
        <begin position="407"/>
        <end position="425"/>
    </location>
</feature>
<dbReference type="PANTHER" id="PTHR42925:SF2">
    <property type="entry name" value="NA+ DRIVEN MULTIDRUG EFFLUX PUMP"/>
    <property type="match status" value="1"/>
</dbReference>
<dbReference type="InterPro" id="IPR048279">
    <property type="entry name" value="MdtK-like"/>
</dbReference>
<evidence type="ECO:0000313" key="10">
    <source>
        <dbReference type="EMBL" id="PQJ93620.1"/>
    </source>
</evidence>
<evidence type="ECO:0000256" key="2">
    <source>
        <dbReference type="ARBA" id="ARBA00013489"/>
    </source>
</evidence>
<feature type="transmembrane region" description="Helical" evidence="9">
    <location>
        <begin position="284"/>
        <end position="312"/>
    </location>
</feature>
<name>A0A2S7XIT7_9GAMM</name>
<dbReference type="InterPro" id="IPR002528">
    <property type="entry name" value="MATE_fam"/>
</dbReference>
<feature type="transmembrane region" description="Helical" evidence="9">
    <location>
        <begin position="57"/>
        <end position="90"/>
    </location>
</feature>
<dbReference type="GO" id="GO:0015297">
    <property type="term" value="F:antiporter activity"/>
    <property type="evidence" value="ECO:0007669"/>
    <property type="project" value="InterPro"/>
</dbReference>
<dbReference type="Proteomes" id="UP000239273">
    <property type="component" value="Unassembled WGS sequence"/>
</dbReference>
<dbReference type="PANTHER" id="PTHR42925">
    <property type="entry name" value="MULTIDRUG AND TOXIN EFFLUX PROTEIN MATE FAMILY"/>
    <property type="match status" value="1"/>
</dbReference>
<feature type="transmembrane region" description="Helical" evidence="9">
    <location>
        <begin position="143"/>
        <end position="162"/>
    </location>
</feature>
<dbReference type="OrthoDB" id="9780160at2"/>
<dbReference type="EMBL" id="MSCP01000001">
    <property type="protein sequence ID" value="PQJ93620.1"/>
    <property type="molecule type" value="Genomic_DNA"/>
</dbReference>
<dbReference type="InterPro" id="IPR047135">
    <property type="entry name" value="YsiQ"/>
</dbReference>
<protein>
    <recommendedName>
        <fullName evidence="2">Multidrug resistance protein NorM</fullName>
    </recommendedName>
    <alternativeName>
        <fullName evidence="8">Na(+)/drug antiporter</fullName>
    </alternativeName>
</protein>
<keyword evidence="5 9" id="KW-0812">Transmembrane</keyword>
<keyword evidence="7 9" id="KW-0472">Membrane</keyword>
<accession>A0A2S7XIT7</accession>
<evidence type="ECO:0000256" key="5">
    <source>
        <dbReference type="ARBA" id="ARBA00022692"/>
    </source>
</evidence>
<dbReference type="GO" id="GO:0042910">
    <property type="term" value="F:xenobiotic transmembrane transporter activity"/>
    <property type="evidence" value="ECO:0007669"/>
    <property type="project" value="InterPro"/>
</dbReference>
<evidence type="ECO:0000256" key="6">
    <source>
        <dbReference type="ARBA" id="ARBA00022989"/>
    </source>
</evidence>
<keyword evidence="6 9" id="KW-1133">Transmembrane helix</keyword>
<feature type="transmembrane region" description="Helical" evidence="9">
    <location>
        <begin position="248"/>
        <end position="272"/>
    </location>
</feature>
<evidence type="ECO:0000256" key="9">
    <source>
        <dbReference type="SAM" id="Phobius"/>
    </source>
</evidence>
<reference evidence="10 11" key="1">
    <citation type="submission" date="2016-12" db="EMBL/GenBank/DDBJ databases">
        <title>Diversity of luminous bacteria.</title>
        <authorList>
            <person name="Yoshizawa S."/>
            <person name="Kogure K."/>
        </authorList>
    </citation>
    <scope>NUCLEOTIDE SEQUENCE [LARGE SCALE GENOMIC DNA]</scope>
    <source>
        <strain evidence="10 11">NBRC 105001</strain>
    </source>
</reference>
<feature type="transmembrane region" description="Helical" evidence="9">
    <location>
        <begin position="206"/>
        <end position="227"/>
    </location>
</feature>
<feature type="transmembrane region" description="Helical" evidence="9">
    <location>
        <begin position="324"/>
        <end position="348"/>
    </location>
</feature>
<dbReference type="Pfam" id="PF01554">
    <property type="entry name" value="MatE"/>
    <property type="match status" value="2"/>
</dbReference>
<evidence type="ECO:0000256" key="1">
    <source>
        <dbReference type="ARBA" id="ARBA00004429"/>
    </source>
</evidence>
<keyword evidence="4" id="KW-1003">Cell membrane</keyword>
<evidence type="ECO:0000256" key="3">
    <source>
        <dbReference type="ARBA" id="ARBA00022448"/>
    </source>
</evidence>
<feature type="transmembrane region" description="Helical" evidence="9">
    <location>
        <begin position="371"/>
        <end position="395"/>
    </location>
</feature>
<organism evidence="10 11">
    <name type="scientific">Aliivibrio sifiae</name>
    <dbReference type="NCBI Taxonomy" id="566293"/>
    <lineage>
        <taxon>Bacteria</taxon>
        <taxon>Pseudomonadati</taxon>
        <taxon>Pseudomonadota</taxon>
        <taxon>Gammaproteobacteria</taxon>
        <taxon>Vibrionales</taxon>
        <taxon>Vibrionaceae</taxon>
        <taxon>Aliivibrio</taxon>
    </lineage>
</organism>
<sequence length="465" mass="50813">MRVTNLSLINNVYNHANGDFFRRLFLIAIPITLQSILLSSKSLIDVFMLGQLSEADIAAVGVASRAIFFTTIILTGVATTGALLAAQHWGAKDNKGLRETTALTWLTSTVGAFIIIVILQFSAEMVMRLASSDSTVIELGAEYIRITSWSMLAIAFSASLGASFRSIQKPGVSTFFSAIGIVCNILFNWVLIFGHLSFPSLGIKGAAIATVISSLIEITLFYGYLVYQKHLLRFTLADIISSASLDKITPFIRLAIPTTTNFLLWAGGLFAYTAIMGQTGTEGLAAFAVVTPIEAVSLSFLMGIANASGVLVGNHIGAKEYDKVYYQAILMMIVGFLVTLMVSITLYFSKEAILNLFTALTADTRELADTFLSILCVGIMLRSIPTTLVVGILRAGGDVKFCLYQDMLTQWFFGIPIAALGAVYFGYPAEIVYSLFFLETLFKWFACIYRLKSKKWINNLVEKEV</sequence>
<dbReference type="AlphaFoldDB" id="A0A2S7XIT7"/>
<dbReference type="PIRSF" id="PIRSF006603">
    <property type="entry name" value="DinF"/>
    <property type="match status" value="1"/>
</dbReference>